<gene>
    <name evidence="6" type="ORF">CFK40_04015</name>
</gene>
<proteinExistence type="predicted"/>
<dbReference type="PANTHER" id="PTHR43284:SF1">
    <property type="entry name" value="ASPARAGINE SYNTHETASE"/>
    <property type="match status" value="1"/>
</dbReference>
<comment type="catalytic activity">
    <reaction evidence="4">
        <text>L-aspartate + L-glutamine + ATP + H2O = L-asparagine + L-glutamate + AMP + diphosphate + H(+)</text>
        <dbReference type="Rhea" id="RHEA:12228"/>
        <dbReference type="ChEBI" id="CHEBI:15377"/>
        <dbReference type="ChEBI" id="CHEBI:15378"/>
        <dbReference type="ChEBI" id="CHEBI:29985"/>
        <dbReference type="ChEBI" id="CHEBI:29991"/>
        <dbReference type="ChEBI" id="CHEBI:30616"/>
        <dbReference type="ChEBI" id="CHEBI:33019"/>
        <dbReference type="ChEBI" id="CHEBI:58048"/>
        <dbReference type="ChEBI" id="CHEBI:58359"/>
        <dbReference type="ChEBI" id="CHEBI:456215"/>
        <dbReference type="EC" id="6.3.5.4"/>
    </reaction>
</comment>
<keyword evidence="3" id="KW-0028">Amino-acid biosynthesis</keyword>
<keyword evidence="7" id="KW-1185">Reference proteome</keyword>
<dbReference type="Proteomes" id="UP000204391">
    <property type="component" value="Chromosome"/>
</dbReference>
<evidence type="ECO:0000313" key="6">
    <source>
        <dbReference type="EMBL" id="ASN04231.1"/>
    </source>
</evidence>
<dbReference type="InterPro" id="IPR001962">
    <property type="entry name" value="Asn_synthase"/>
</dbReference>
<feature type="domain" description="Asparagine synthetase" evidence="5">
    <location>
        <begin position="226"/>
        <end position="428"/>
    </location>
</feature>
<organism evidence="6 7">
    <name type="scientific">Virgibacillus necropolis</name>
    <dbReference type="NCBI Taxonomy" id="163877"/>
    <lineage>
        <taxon>Bacteria</taxon>
        <taxon>Bacillati</taxon>
        <taxon>Bacillota</taxon>
        <taxon>Bacilli</taxon>
        <taxon>Bacillales</taxon>
        <taxon>Bacillaceae</taxon>
        <taxon>Virgibacillus</taxon>
    </lineage>
</organism>
<keyword evidence="3" id="KW-0061">Asparagine biosynthesis</keyword>
<evidence type="ECO:0000313" key="7">
    <source>
        <dbReference type="Proteomes" id="UP000204391"/>
    </source>
</evidence>
<dbReference type="RefSeq" id="WP_089530811.1">
    <property type="nucleotide sequence ID" value="NZ_CP022437.1"/>
</dbReference>
<dbReference type="SUPFAM" id="SSF56235">
    <property type="entry name" value="N-terminal nucleophile aminohydrolases (Ntn hydrolases)"/>
    <property type="match status" value="1"/>
</dbReference>
<dbReference type="EMBL" id="CP022437">
    <property type="protein sequence ID" value="ASN04231.1"/>
    <property type="molecule type" value="Genomic_DNA"/>
</dbReference>
<reference evidence="6 7" key="1">
    <citation type="journal article" date="2003" name="Int. J. Syst. Evol. Microbiol.">
        <title>Virgibacillus carmonensis sp. nov., Virgibacillus necropolis sp. nov. and Virgibacillus picturae sp. nov., three novel species isolated from deteriorated mural paintings, transfer of the species of the genus salibacillus to Virgibacillus, as Virgibacillus marismortui comb. nov. and Virgibacillus salexigens comb. nov., and emended description of the genus Virgibacillus.</title>
        <authorList>
            <person name="Heyrman J."/>
            <person name="Logan N.A."/>
            <person name="Busse H.J."/>
            <person name="Balcaen A."/>
            <person name="Lebbe L."/>
            <person name="Rodriguez-Diaz M."/>
            <person name="Swings J."/>
            <person name="De Vos P."/>
        </authorList>
    </citation>
    <scope>NUCLEOTIDE SEQUENCE [LARGE SCALE GENOMIC DNA]</scope>
    <source>
        <strain evidence="6 7">LMG 19488</strain>
    </source>
</reference>
<evidence type="ECO:0000256" key="4">
    <source>
        <dbReference type="ARBA" id="ARBA00048741"/>
    </source>
</evidence>
<dbReference type="PANTHER" id="PTHR43284">
    <property type="entry name" value="ASPARAGINE SYNTHETASE (GLUTAMINE-HYDROLYZING)"/>
    <property type="match status" value="1"/>
</dbReference>
<dbReference type="AlphaFoldDB" id="A0A221M9D1"/>
<dbReference type="KEGG" id="vne:CFK40_04015"/>
<accession>A0A221M9D1</accession>
<dbReference type="SUPFAM" id="SSF52402">
    <property type="entry name" value="Adenine nucleotide alpha hydrolases-like"/>
    <property type="match status" value="1"/>
</dbReference>
<dbReference type="Gene3D" id="3.40.50.620">
    <property type="entry name" value="HUPs"/>
    <property type="match status" value="1"/>
</dbReference>
<comment type="pathway">
    <text evidence="1">Amino-acid biosynthesis; L-asparagine biosynthesis; L-asparagine from L-aspartate (L-Gln route): step 1/1.</text>
</comment>
<evidence type="ECO:0000256" key="1">
    <source>
        <dbReference type="ARBA" id="ARBA00005187"/>
    </source>
</evidence>
<evidence type="ECO:0000259" key="5">
    <source>
        <dbReference type="Pfam" id="PF00733"/>
    </source>
</evidence>
<dbReference type="InterPro" id="IPR014729">
    <property type="entry name" value="Rossmann-like_a/b/a_fold"/>
</dbReference>
<evidence type="ECO:0000256" key="2">
    <source>
        <dbReference type="ARBA" id="ARBA00012737"/>
    </source>
</evidence>
<dbReference type="EC" id="6.3.5.4" evidence="2"/>
<dbReference type="OrthoDB" id="9763290at2"/>
<sequence length="588" mass="67536">MSDFIFSKKSITRGKLTKEIQSIYHQDRPIVKEMHGDWGSLAVSYNLYNGFQPFETIDHICIVIGGPVLGFQDNEFLVNDSGVTGTQAIYERWVNNIIQWDEDLSGPFVILLINKVTWNVTCVTDLMSFIPVFTYVDSSNLILSTHVDMLARLSDQQDEIDLVSKADFILHSVVTFPYTSYTHLRQIEPATVHTIQRGSNQLQSKAYWTPEEKIVYESIDQASDDLRDGLQNYVNKITKSMSHVAQFISGGEDSRLLSALLPYECTRDAFIFLDHMNIEGKLAKRAAETYGASFNLATRSKTHYLEILPACSDLVGSDSQYANVHTFVFHKRCKLNEYSAVFGGLFSDALFKGSRIKKVGGQGLFPFLPHIKDRNYSPGIKLENSAFTDEVLLELTKRRQAHLQYVSSFRSESAEEWFELWPTSMNSSIPNLHGNRRLFRSYEPFMAKEVVKLSAIVPQSWKLNRKLFHNTVKPLLEPTKWLMNSDGRYPYFPWYINSLPQFIVWFYQQVGRRTGLIKRNQGSWAEWNVVMKSSAWQQAISEYSDGLKGLKNVFVDKDVGKLFSEGNLNKKQRMNLLQVLYYLHNKTI</sequence>
<name>A0A221M9D1_9BACI</name>
<protein>
    <recommendedName>
        <fullName evidence="2">asparagine synthase (glutamine-hydrolyzing)</fullName>
        <ecNumber evidence="2">6.3.5.4</ecNumber>
    </recommendedName>
</protein>
<dbReference type="InterPro" id="IPR029055">
    <property type="entry name" value="Ntn_hydrolases_N"/>
</dbReference>
<evidence type="ECO:0000256" key="3">
    <source>
        <dbReference type="ARBA" id="ARBA00022888"/>
    </source>
</evidence>
<dbReference type="Gene3D" id="3.60.20.10">
    <property type="entry name" value="Glutamine Phosphoribosylpyrophosphate, subunit 1, domain 1"/>
    <property type="match status" value="1"/>
</dbReference>
<dbReference type="Pfam" id="PF00733">
    <property type="entry name" value="Asn_synthase"/>
    <property type="match status" value="1"/>
</dbReference>
<dbReference type="GO" id="GO:0004066">
    <property type="term" value="F:asparagine synthase (glutamine-hydrolyzing) activity"/>
    <property type="evidence" value="ECO:0007669"/>
    <property type="project" value="UniProtKB-EC"/>
</dbReference>
<dbReference type="InterPro" id="IPR051786">
    <property type="entry name" value="ASN_synthetase/amidase"/>
</dbReference>
<dbReference type="GO" id="GO:0006529">
    <property type="term" value="P:asparagine biosynthetic process"/>
    <property type="evidence" value="ECO:0007669"/>
    <property type="project" value="UniProtKB-KW"/>
</dbReference>